<dbReference type="OrthoDB" id="6488702at2759"/>
<comment type="caution">
    <text evidence="1">The sequence shown here is derived from an EMBL/GenBank/DDBJ whole genome shotgun (WGS) entry which is preliminary data.</text>
</comment>
<reference evidence="1 2" key="1">
    <citation type="journal article" date="2018" name="Gigascience">
        <title>Genomes of trombidid mites reveal novel predicted allergens and laterally-transferred genes associated with secondary metabolism.</title>
        <authorList>
            <person name="Dong X."/>
            <person name="Chaisiri K."/>
            <person name="Xia D."/>
            <person name="Armstrong S.D."/>
            <person name="Fang Y."/>
            <person name="Donnelly M.J."/>
            <person name="Kadowaki T."/>
            <person name="McGarry J.W."/>
            <person name="Darby A.C."/>
            <person name="Makepeace B.L."/>
        </authorList>
    </citation>
    <scope>NUCLEOTIDE SEQUENCE [LARGE SCALE GENOMIC DNA]</scope>
    <source>
        <strain evidence="1">UoL-UT</strain>
    </source>
</reference>
<feature type="non-terminal residue" evidence="1">
    <location>
        <position position="1"/>
    </location>
</feature>
<sequence>VPLNARPGNYYLQVEGNANGVLGGTGFVNKALVNYESKFLTILIQTNKLVYNLMQSIKIRVILLNTQMKPYVDPIDIYLL</sequence>
<dbReference type="AlphaFoldDB" id="A0A443S5X0"/>
<dbReference type="STRING" id="299467.A0A443S5X0"/>
<protein>
    <submittedName>
        <fullName evidence="1">CD109 antigen-like protein</fullName>
    </submittedName>
</protein>
<evidence type="ECO:0000313" key="2">
    <source>
        <dbReference type="Proteomes" id="UP000288716"/>
    </source>
</evidence>
<proteinExistence type="predicted"/>
<keyword evidence="2" id="KW-1185">Reference proteome</keyword>
<organism evidence="1 2">
    <name type="scientific">Leptotrombidium deliense</name>
    <dbReference type="NCBI Taxonomy" id="299467"/>
    <lineage>
        <taxon>Eukaryota</taxon>
        <taxon>Metazoa</taxon>
        <taxon>Ecdysozoa</taxon>
        <taxon>Arthropoda</taxon>
        <taxon>Chelicerata</taxon>
        <taxon>Arachnida</taxon>
        <taxon>Acari</taxon>
        <taxon>Acariformes</taxon>
        <taxon>Trombidiformes</taxon>
        <taxon>Prostigmata</taxon>
        <taxon>Anystina</taxon>
        <taxon>Parasitengona</taxon>
        <taxon>Trombiculoidea</taxon>
        <taxon>Trombiculidae</taxon>
        <taxon>Leptotrombidium</taxon>
    </lineage>
</organism>
<dbReference type="VEuPathDB" id="VectorBase:LDEU009226"/>
<dbReference type="Proteomes" id="UP000288716">
    <property type="component" value="Unassembled WGS sequence"/>
</dbReference>
<evidence type="ECO:0000313" key="1">
    <source>
        <dbReference type="EMBL" id="RWS22815.1"/>
    </source>
</evidence>
<gene>
    <name evidence="1" type="ORF">B4U80_04218</name>
</gene>
<dbReference type="Gene3D" id="2.60.40.1930">
    <property type="match status" value="1"/>
</dbReference>
<name>A0A443S5X0_9ACAR</name>
<accession>A0A443S5X0</accession>
<feature type="non-terminal residue" evidence="1">
    <location>
        <position position="80"/>
    </location>
</feature>
<dbReference type="EMBL" id="NCKV01007829">
    <property type="protein sequence ID" value="RWS22815.1"/>
    <property type="molecule type" value="Genomic_DNA"/>
</dbReference>